<dbReference type="EMBL" id="BT060514">
    <property type="protein sequence ID" value="ACN25211.1"/>
    <property type="molecule type" value="mRNA"/>
</dbReference>
<dbReference type="AlphaFoldDB" id="C0HDV8"/>
<accession>C0HDV8</accession>
<organism evidence="1">
    <name type="scientific">Zea mays</name>
    <name type="common">Maize</name>
    <dbReference type="NCBI Taxonomy" id="4577"/>
    <lineage>
        <taxon>Eukaryota</taxon>
        <taxon>Viridiplantae</taxon>
        <taxon>Streptophyta</taxon>
        <taxon>Embryophyta</taxon>
        <taxon>Tracheophyta</taxon>
        <taxon>Spermatophyta</taxon>
        <taxon>Magnoliopsida</taxon>
        <taxon>Liliopsida</taxon>
        <taxon>Poales</taxon>
        <taxon>Poaceae</taxon>
        <taxon>PACMAD clade</taxon>
        <taxon>Panicoideae</taxon>
        <taxon>Andropogonodae</taxon>
        <taxon>Andropogoneae</taxon>
        <taxon>Tripsacinae</taxon>
        <taxon>Zea</taxon>
    </lineage>
</organism>
<name>C0HDV8_MAIZE</name>
<protein>
    <submittedName>
        <fullName evidence="1">Uncharacterized protein</fullName>
    </submittedName>
</protein>
<proteinExistence type="evidence at transcript level"/>
<sequence>MRWSDQVTVYMCTGGGVDKLWLYNNNKNKVWSEHMIGSKYINHSSKQICQWSD</sequence>
<reference evidence="1" key="1">
    <citation type="journal article" date="2009" name="PLoS Genet.">
        <title>Sequencing, mapping, and analysis of 27,455 maize full-length cDNAs.</title>
        <authorList>
            <person name="Soderlund C."/>
            <person name="Descour A."/>
            <person name="Kudrna D."/>
            <person name="Bomhoff M."/>
            <person name="Boyd L."/>
            <person name="Currie J."/>
            <person name="Angelova A."/>
            <person name="Collura K."/>
            <person name="Wissotski M."/>
            <person name="Ashley E."/>
            <person name="Morrow D."/>
            <person name="Fernandes J."/>
            <person name="Walbot V."/>
            <person name="Yu Y."/>
        </authorList>
    </citation>
    <scope>NUCLEOTIDE SEQUENCE</scope>
    <source>
        <strain evidence="1">B73</strain>
    </source>
</reference>
<evidence type="ECO:0000313" key="1">
    <source>
        <dbReference type="EMBL" id="ACN25211.1"/>
    </source>
</evidence>
<reference evidence="1" key="2">
    <citation type="submission" date="2012-06" db="EMBL/GenBank/DDBJ databases">
        <authorList>
            <person name="Yu Y."/>
            <person name="Currie J."/>
            <person name="Lomeli R."/>
            <person name="Angelova A."/>
            <person name="Collura K."/>
            <person name="Wissotski M."/>
            <person name="Campos D."/>
            <person name="Kudrna D."/>
            <person name="Golser W."/>
            <person name="Ashely E."/>
            <person name="Descour A."/>
            <person name="Fernandes J."/>
            <person name="Soderlund C."/>
            <person name="Walbot V."/>
        </authorList>
    </citation>
    <scope>NUCLEOTIDE SEQUENCE</scope>
    <source>
        <strain evidence="1">B73</strain>
    </source>
</reference>